<dbReference type="AlphaFoldDB" id="A0A2N3V6G9"/>
<keyword evidence="2" id="KW-1185">Reference proteome</keyword>
<dbReference type="EMBL" id="PJMW01000002">
    <property type="protein sequence ID" value="PKV77206.1"/>
    <property type="molecule type" value="Genomic_DNA"/>
</dbReference>
<proteinExistence type="predicted"/>
<accession>A0A2N3V6G9</accession>
<evidence type="ECO:0000313" key="2">
    <source>
        <dbReference type="Proteomes" id="UP000233766"/>
    </source>
</evidence>
<name>A0A2N3V6G9_9NOCA</name>
<dbReference type="Proteomes" id="UP000233766">
    <property type="component" value="Unassembled WGS sequence"/>
</dbReference>
<protein>
    <submittedName>
        <fullName evidence="1">Uncharacterized protein</fullName>
    </submittedName>
</protein>
<evidence type="ECO:0000313" key="1">
    <source>
        <dbReference type="EMBL" id="PKV77206.1"/>
    </source>
</evidence>
<comment type="caution">
    <text evidence="1">The sequence shown here is derived from an EMBL/GenBank/DDBJ whole genome shotgun (WGS) entry which is preliminary data.</text>
</comment>
<dbReference type="OrthoDB" id="4560958at2"/>
<sequence length="80" mass="8296">MSTERHITLVHEQSEFAEARSAEKAENARQCAVAARTVASHSNDAEDCTSLLAMLGLDALAGKQVGAPDSAARCGAAARV</sequence>
<gene>
    <name evidence="1" type="ORF">ATK86_1535</name>
</gene>
<organism evidence="1 2">
    <name type="scientific">Nocardia fluminea</name>
    <dbReference type="NCBI Taxonomy" id="134984"/>
    <lineage>
        <taxon>Bacteria</taxon>
        <taxon>Bacillati</taxon>
        <taxon>Actinomycetota</taxon>
        <taxon>Actinomycetes</taxon>
        <taxon>Mycobacteriales</taxon>
        <taxon>Nocardiaceae</taxon>
        <taxon>Nocardia</taxon>
    </lineage>
</organism>
<dbReference type="RefSeq" id="WP_067456243.1">
    <property type="nucleotide sequence ID" value="NZ_PJMW01000002.1"/>
</dbReference>
<reference evidence="1 2" key="1">
    <citation type="submission" date="2017-12" db="EMBL/GenBank/DDBJ databases">
        <title>Sequencing the genomes of 1000 Actinobacteria strains.</title>
        <authorList>
            <person name="Klenk H.-P."/>
        </authorList>
    </citation>
    <scope>NUCLEOTIDE SEQUENCE [LARGE SCALE GENOMIC DNA]</scope>
    <source>
        <strain evidence="1 2">DSM 44489</strain>
    </source>
</reference>